<dbReference type="AlphaFoldDB" id="A0A545STL8"/>
<evidence type="ECO:0000256" key="6">
    <source>
        <dbReference type="SAM" id="SignalP"/>
    </source>
</evidence>
<comment type="subcellular location">
    <subcellularLocation>
        <location evidence="4">Cell membrane</location>
        <topology evidence="4">Lipid-anchor</topology>
    </subcellularLocation>
</comment>
<dbReference type="GO" id="GO:0071555">
    <property type="term" value="P:cell wall organization"/>
    <property type="evidence" value="ECO:0007669"/>
    <property type="project" value="UniProtKB-KW"/>
</dbReference>
<keyword evidence="2 4" id="KW-0456">Lyase</keyword>
<dbReference type="OrthoDB" id="9779128at2"/>
<keyword evidence="9" id="KW-1185">Reference proteome</keyword>
<dbReference type="PROSITE" id="PS51724">
    <property type="entry name" value="SPOR"/>
    <property type="match status" value="1"/>
</dbReference>
<evidence type="ECO:0000259" key="7">
    <source>
        <dbReference type="PROSITE" id="PS51724"/>
    </source>
</evidence>
<organism evidence="8 9">
    <name type="scientific">Exilibacterium tricleocarpae</name>
    <dbReference type="NCBI Taxonomy" id="2591008"/>
    <lineage>
        <taxon>Bacteria</taxon>
        <taxon>Pseudomonadati</taxon>
        <taxon>Pseudomonadota</taxon>
        <taxon>Gammaproteobacteria</taxon>
        <taxon>Cellvibrionales</taxon>
        <taxon>Cellvibrionaceae</taxon>
        <taxon>Exilibacterium</taxon>
    </lineage>
</organism>
<keyword evidence="4" id="KW-0564">Palmitate</keyword>
<dbReference type="InterPro" id="IPR036680">
    <property type="entry name" value="SPOR-like_sf"/>
</dbReference>
<dbReference type="PANTHER" id="PTHR34183">
    <property type="entry name" value="ENDOLYTIC PEPTIDOGLYCAN TRANSGLYCOSYLASE RLPA"/>
    <property type="match status" value="1"/>
</dbReference>
<dbReference type="HAMAP" id="MF_02071">
    <property type="entry name" value="RlpA"/>
    <property type="match status" value="1"/>
</dbReference>
<dbReference type="Gene3D" id="2.40.40.10">
    <property type="entry name" value="RlpA-like domain"/>
    <property type="match status" value="1"/>
</dbReference>
<sequence length="268" mass="28749">MPRAIRLLALAGVLALSGCISAPLQVPKPEPKDGGPPQPVDVSGVKDAVPRVERRTRAGNSSPYTVLGNTYHVLKSSHGFRQTGIASWYGTKFHGRTTANGETYDMYAMTAAHKSLPIPSYVQVKNLENGRSVVVRVNDRGPFHGDRIIDLTYAAAAKLGFVDQGIAKVEVVALEADPQLAGSAAAIPSDAVRQPFLQAGAFGSQSAALALRQRLTKLTALPVTVKRGATGDSLYRVHIGPITDSGYMRKLKTRLQQQQRVSAHVVYE</sequence>
<dbReference type="Pfam" id="PF03330">
    <property type="entry name" value="DPBB_1"/>
    <property type="match status" value="1"/>
</dbReference>
<keyword evidence="4" id="KW-0449">Lipoprotein</keyword>
<evidence type="ECO:0000313" key="9">
    <source>
        <dbReference type="Proteomes" id="UP000319732"/>
    </source>
</evidence>
<dbReference type="EC" id="4.2.2.-" evidence="4"/>
<dbReference type="NCBIfam" id="TIGR00413">
    <property type="entry name" value="rlpA"/>
    <property type="match status" value="1"/>
</dbReference>
<reference evidence="8 9" key="1">
    <citation type="submission" date="2019-06" db="EMBL/GenBank/DDBJ databases">
        <title>Whole genome sequence for Cellvibrionaceae sp. R142.</title>
        <authorList>
            <person name="Wang G."/>
        </authorList>
    </citation>
    <scope>NUCLEOTIDE SEQUENCE [LARGE SCALE GENOMIC DNA]</scope>
    <source>
        <strain evidence="8 9">R142</strain>
    </source>
</reference>
<dbReference type="InterPro" id="IPR036908">
    <property type="entry name" value="RlpA-like_sf"/>
</dbReference>
<dbReference type="InterPro" id="IPR009009">
    <property type="entry name" value="RlpA-like_DPBB"/>
</dbReference>
<accession>A0A545STL8</accession>
<feature type="chain" id="PRO_5022276593" description="Endolytic peptidoglycan transglycosylase RlpA" evidence="6">
    <location>
        <begin position="23"/>
        <end position="268"/>
    </location>
</feature>
<evidence type="ECO:0000256" key="5">
    <source>
        <dbReference type="RuleBase" id="RU003495"/>
    </source>
</evidence>
<evidence type="ECO:0000313" key="8">
    <source>
        <dbReference type="EMBL" id="TQV68312.1"/>
    </source>
</evidence>
<dbReference type="EMBL" id="VHSG01000028">
    <property type="protein sequence ID" value="TQV68312.1"/>
    <property type="molecule type" value="Genomic_DNA"/>
</dbReference>
<name>A0A545STL8_9GAMM</name>
<dbReference type="PROSITE" id="PS51257">
    <property type="entry name" value="PROKAR_LIPOPROTEIN"/>
    <property type="match status" value="1"/>
</dbReference>
<dbReference type="Proteomes" id="UP000319732">
    <property type="component" value="Unassembled WGS sequence"/>
</dbReference>
<dbReference type="CDD" id="cd22268">
    <property type="entry name" value="DPBB_RlpA-like"/>
    <property type="match status" value="1"/>
</dbReference>
<evidence type="ECO:0000256" key="4">
    <source>
        <dbReference type="HAMAP-Rule" id="MF_02071"/>
    </source>
</evidence>
<feature type="domain" description="SPOR" evidence="7">
    <location>
        <begin position="189"/>
        <end position="268"/>
    </location>
</feature>
<gene>
    <name evidence="4" type="primary">rlpA</name>
    <name evidence="8" type="ORF">FKG94_23475</name>
</gene>
<protein>
    <recommendedName>
        <fullName evidence="4">Endolytic peptidoglycan transglycosylase RlpA</fullName>
        <ecNumber evidence="4">4.2.2.-</ecNumber>
    </recommendedName>
</protein>
<keyword evidence="4" id="KW-0472">Membrane</keyword>
<keyword evidence="1 6" id="KW-0732">Signal</keyword>
<dbReference type="SUPFAM" id="SSF50685">
    <property type="entry name" value="Barwin-like endoglucanases"/>
    <property type="match status" value="1"/>
</dbReference>
<dbReference type="PANTHER" id="PTHR34183:SF1">
    <property type="entry name" value="ENDOLYTIC PEPTIDOGLYCAN TRANSGLYCOSYLASE RLPA"/>
    <property type="match status" value="1"/>
</dbReference>
<evidence type="ECO:0000256" key="2">
    <source>
        <dbReference type="ARBA" id="ARBA00023239"/>
    </source>
</evidence>
<comment type="caution">
    <text evidence="8">The sequence shown here is derived from an EMBL/GenBank/DDBJ whole genome shotgun (WGS) entry which is preliminary data.</text>
</comment>
<comment type="similarity">
    <text evidence="4 5">Belongs to the RlpA family.</text>
</comment>
<keyword evidence="3 4" id="KW-0961">Cell wall biogenesis/degradation</keyword>
<dbReference type="Pfam" id="PF05036">
    <property type="entry name" value="SPOR"/>
    <property type="match status" value="1"/>
</dbReference>
<dbReference type="SUPFAM" id="SSF110997">
    <property type="entry name" value="Sporulation related repeat"/>
    <property type="match status" value="1"/>
</dbReference>
<proteinExistence type="inferred from homology"/>
<dbReference type="InterPro" id="IPR034718">
    <property type="entry name" value="RlpA"/>
</dbReference>
<dbReference type="InterPro" id="IPR007730">
    <property type="entry name" value="SPOR-like_dom"/>
</dbReference>
<evidence type="ECO:0000256" key="3">
    <source>
        <dbReference type="ARBA" id="ARBA00023316"/>
    </source>
</evidence>
<dbReference type="FunFam" id="2.40.40.10:FF:000003">
    <property type="entry name" value="Endolytic peptidoglycan transglycosylase RlpA"/>
    <property type="match status" value="1"/>
</dbReference>
<dbReference type="GO" id="GO:0005886">
    <property type="term" value="C:plasma membrane"/>
    <property type="evidence" value="ECO:0007669"/>
    <property type="project" value="UniProtKB-SubCell"/>
</dbReference>
<feature type="signal peptide" evidence="6">
    <location>
        <begin position="1"/>
        <end position="22"/>
    </location>
</feature>
<comment type="function">
    <text evidence="4">Lytic transglycosylase with a strong preference for naked glycan strands that lack stem peptides.</text>
</comment>
<evidence type="ECO:0000256" key="1">
    <source>
        <dbReference type="ARBA" id="ARBA00022729"/>
    </source>
</evidence>
<dbReference type="InterPro" id="IPR012997">
    <property type="entry name" value="RplA"/>
</dbReference>
<keyword evidence="4" id="KW-1003">Cell membrane</keyword>
<dbReference type="GO" id="GO:0000270">
    <property type="term" value="P:peptidoglycan metabolic process"/>
    <property type="evidence" value="ECO:0007669"/>
    <property type="project" value="UniProtKB-UniRule"/>
</dbReference>
<dbReference type="GO" id="GO:0042834">
    <property type="term" value="F:peptidoglycan binding"/>
    <property type="evidence" value="ECO:0007669"/>
    <property type="project" value="InterPro"/>
</dbReference>
<dbReference type="GO" id="GO:0008932">
    <property type="term" value="F:lytic endotransglycosylase activity"/>
    <property type="evidence" value="ECO:0007669"/>
    <property type="project" value="UniProtKB-UniRule"/>
</dbReference>
<dbReference type="Gene3D" id="3.30.70.1070">
    <property type="entry name" value="Sporulation related repeat"/>
    <property type="match status" value="1"/>
</dbReference>